<keyword evidence="4" id="KW-1185">Reference proteome</keyword>
<organism evidence="3 4">
    <name type="scientific">Colletotrichum chlorophyti</name>
    <dbReference type="NCBI Taxonomy" id="708187"/>
    <lineage>
        <taxon>Eukaryota</taxon>
        <taxon>Fungi</taxon>
        <taxon>Dikarya</taxon>
        <taxon>Ascomycota</taxon>
        <taxon>Pezizomycotina</taxon>
        <taxon>Sordariomycetes</taxon>
        <taxon>Hypocreomycetidae</taxon>
        <taxon>Glomerellales</taxon>
        <taxon>Glomerellaceae</taxon>
        <taxon>Colletotrichum</taxon>
    </lineage>
</organism>
<protein>
    <submittedName>
        <fullName evidence="3">Clock-controlled protein 6-like protein 1</fullName>
    </submittedName>
</protein>
<accession>A0A1Q8RKN0</accession>
<feature type="compositionally biased region" description="Low complexity" evidence="1">
    <location>
        <begin position="117"/>
        <end position="130"/>
    </location>
</feature>
<evidence type="ECO:0000313" key="4">
    <source>
        <dbReference type="Proteomes" id="UP000186583"/>
    </source>
</evidence>
<dbReference type="Proteomes" id="UP000186583">
    <property type="component" value="Unassembled WGS sequence"/>
</dbReference>
<feature type="chain" id="PRO_5010372320" evidence="2">
    <location>
        <begin position="20"/>
        <end position="232"/>
    </location>
</feature>
<feature type="signal peptide" evidence="2">
    <location>
        <begin position="1"/>
        <end position="19"/>
    </location>
</feature>
<comment type="caution">
    <text evidence="3">The sequence shown here is derived from an EMBL/GenBank/DDBJ whole genome shotgun (WGS) entry which is preliminary data.</text>
</comment>
<feature type="region of interest" description="Disordered" evidence="1">
    <location>
        <begin position="95"/>
        <end position="165"/>
    </location>
</feature>
<evidence type="ECO:0000313" key="3">
    <source>
        <dbReference type="EMBL" id="OLN84890.1"/>
    </source>
</evidence>
<keyword evidence="2" id="KW-0732">Signal</keyword>
<feature type="compositionally biased region" description="Low complexity" evidence="1">
    <location>
        <begin position="95"/>
        <end position="105"/>
    </location>
</feature>
<dbReference type="STRING" id="708187.A0A1Q8RKN0"/>
<dbReference type="EMBL" id="MPGH01000185">
    <property type="protein sequence ID" value="OLN84890.1"/>
    <property type="molecule type" value="Genomic_DNA"/>
</dbReference>
<evidence type="ECO:0000256" key="1">
    <source>
        <dbReference type="SAM" id="MobiDB-lite"/>
    </source>
</evidence>
<sequence length="232" mass="24499">MKFLQLLSPVAGLMAVTHAGQTDASTVYTTVVTTAYETYCPSPTTFVHHNVTYTATSATTLTITSKLTEAFQPSDNKTKYEADCPCTITTRRPPPYTTTKTLYPPHVNTTLPPPEVTSTTIKTIKTTKPTYYHNTTSVEHTPKPPKPSHSEEPPKPPKPSHHANITSTTVIVVTPPATTIIGSITPVTQLPPTKTPVGPTTTRPVVVSTAAAEALGAGAGVAAVAGLFALLI</sequence>
<proteinExistence type="predicted"/>
<reference evidence="3 4" key="1">
    <citation type="submission" date="2016-11" db="EMBL/GenBank/DDBJ databases">
        <title>Draft Genome Assembly of Colletotrichum chlorophyti a pathogen of herbaceous plants.</title>
        <authorList>
            <person name="Gan P."/>
            <person name="Narusaka M."/>
            <person name="Tsushima A."/>
            <person name="Narusaka Y."/>
            <person name="Takano Y."/>
            <person name="Shirasu K."/>
        </authorList>
    </citation>
    <scope>NUCLEOTIDE SEQUENCE [LARGE SCALE GENOMIC DNA]</scope>
    <source>
        <strain evidence="3 4">NTL11</strain>
    </source>
</reference>
<name>A0A1Q8RKN0_9PEZI</name>
<dbReference type="AlphaFoldDB" id="A0A1Q8RKN0"/>
<evidence type="ECO:0000256" key="2">
    <source>
        <dbReference type="SAM" id="SignalP"/>
    </source>
</evidence>
<gene>
    <name evidence="3" type="ORF">CCHL11_03887</name>
</gene>